<dbReference type="EMBL" id="FNSO01000003">
    <property type="protein sequence ID" value="SEB43755.1"/>
    <property type="molecule type" value="Genomic_DNA"/>
</dbReference>
<evidence type="ECO:0000313" key="2">
    <source>
        <dbReference type="EMBL" id="SEB43755.1"/>
    </source>
</evidence>
<dbReference type="RefSeq" id="WP_091305293.1">
    <property type="nucleotide sequence ID" value="NZ_FNSO01000003.1"/>
</dbReference>
<reference evidence="3" key="1">
    <citation type="submission" date="2016-10" db="EMBL/GenBank/DDBJ databases">
        <authorList>
            <person name="Varghese N."/>
            <person name="Submissions S."/>
        </authorList>
    </citation>
    <scope>NUCLEOTIDE SEQUENCE [LARGE SCALE GENOMIC DNA]</scope>
    <source>
        <strain evidence="3">DSM 44544</strain>
    </source>
</reference>
<proteinExistence type="predicted"/>
<dbReference type="OrthoDB" id="3637102at2"/>
<dbReference type="PROSITE" id="PS51257">
    <property type="entry name" value="PROKAR_LIPOPROTEIN"/>
    <property type="match status" value="1"/>
</dbReference>
<keyword evidence="1" id="KW-0732">Signal</keyword>
<evidence type="ECO:0000313" key="3">
    <source>
        <dbReference type="Proteomes" id="UP000199622"/>
    </source>
</evidence>
<name>A0A1H4JCF4_9PSEU</name>
<dbReference type="AlphaFoldDB" id="A0A1H4JCF4"/>
<keyword evidence="3" id="KW-1185">Reference proteome</keyword>
<feature type="chain" id="PRO_5039025705" description="DUF732 domain-containing protein" evidence="1">
    <location>
        <begin position="22"/>
        <end position="113"/>
    </location>
</feature>
<evidence type="ECO:0008006" key="4">
    <source>
        <dbReference type="Google" id="ProtNLM"/>
    </source>
</evidence>
<dbReference type="Proteomes" id="UP000199622">
    <property type="component" value="Unassembled WGS sequence"/>
</dbReference>
<evidence type="ECO:0000256" key="1">
    <source>
        <dbReference type="SAM" id="SignalP"/>
    </source>
</evidence>
<accession>A0A1H4JCF4</accession>
<protein>
    <recommendedName>
        <fullName evidence="4">DUF732 domain-containing protein</fullName>
    </recommendedName>
</protein>
<sequence length="113" mass="11866">MRRIVLPVLAALCAVAAASCSSDTPPDPKTEWTGAMKQAGFVPNAPHTYDEMFEAAKQFCGAGSALTITGLARTVLNPEQADTTAMPARGKDPDQAAAAYGDATWKWACGHQQ</sequence>
<gene>
    <name evidence="2" type="ORF">SAMN04489727_1740</name>
</gene>
<organism evidence="2 3">
    <name type="scientific">Amycolatopsis tolypomycina</name>
    <dbReference type="NCBI Taxonomy" id="208445"/>
    <lineage>
        <taxon>Bacteria</taxon>
        <taxon>Bacillati</taxon>
        <taxon>Actinomycetota</taxon>
        <taxon>Actinomycetes</taxon>
        <taxon>Pseudonocardiales</taxon>
        <taxon>Pseudonocardiaceae</taxon>
        <taxon>Amycolatopsis</taxon>
    </lineage>
</organism>
<feature type="signal peptide" evidence="1">
    <location>
        <begin position="1"/>
        <end position="21"/>
    </location>
</feature>